<comment type="caution">
    <text evidence="3">The sequence shown here is derived from an EMBL/GenBank/DDBJ whole genome shotgun (WGS) entry which is preliminary data.</text>
</comment>
<evidence type="ECO:0000256" key="1">
    <source>
        <dbReference type="ARBA" id="ARBA00022803"/>
    </source>
</evidence>
<keyword evidence="1" id="KW-0802">TPR repeat</keyword>
<evidence type="ECO:0000313" key="4">
    <source>
        <dbReference type="Proteomes" id="UP001388673"/>
    </source>
</evidence>
<dbReference type="EMBL" id="JBCAWK010000012">
    <property type="protein sequence ID" value="KAK8845618.1"/>
    <property type="molecule type" value="Genomic_DNA"/>
</dbReference>
<comment type="subunit">
    <text evidence="2">Component of the ER membrane protein complex (EMC).</text>
</comment>
<accession>A0AAW0YUE3</accession>
<keyword evidence="2" id="KW-0256">Endoplasmic reticulum</keyword>
<protein>
    <recommendedName>
        <fullName evidence="2">ER membrane protein complex subunit 2</fullName>
    </recommendedName>
</protein>
<keyword evidence="2" id="KW-0472">Membrane</keyword>
<gene>
    <name evidence="3" type="ORF">IAR55_006334</name>
</gene>
<organism evidence="3 4">
    <name type="scientific">Kwoniella newhampshirensis</name>
    <dbReference type="NCBI Taxonomy" id="1651941"/>
    <lineage>
        <taxon>Eukaryota</taxon>
        <taxon>Fungi</taxon>
        <taxon>Dikarya</taxon>
        <taxon>Basidiomycota</taxon>
        <taxon>Agaricomycotina</taxon>
        <taxon>Tremellomycetes</taxon>
        <taxon>Tremellales</taxon>
        <taxon>Cryptococcaceae</taxon>
        <taxon>Kwoniella</taxon>
    </lineage>
</organism>
<dbReference type="Gene3D" id="1.25.40.10">
    <property type="entry name" value="Tetratricopeptide repeat domain"/>
    <property type="match status" value="2"/>
</dbReference>
<evidence type="ECO:0000256" key="2">
    <source>
        <dbReference type="RuleBase" id="RU367091"/>
    </source>
</evidence>
<dbReference type="SUPFAM" id="SSF48452">
    <property type="entry name" value="TPR-like"/>
    <property type="match status" value="1"/>
</dbReference>
<dbReference type="GeneID" id="92183592"/>
<comment type="subcellular location">
    <subcellularLocation>
        <location evidence="2">Endoplasmic reticulum membrane</location>
        <topology evidence="2">Peripheral membrane protein</topology>
        <orientation evidence="2">Cytoplasmic side</orientation>
    </subcellularLocation>
</comment>
<dbReference type="Proteomes" id="UP001388673">
    <property type="component" value="Unassembled WGS sequence"/>
</dbReference>
<proteinExistence type="inferred from homology"/>
<dbReference type="GO" id="GO:0072546">
    <property type="term" value="C:EMC complex"/>
    <property type="evidence" value="ECO:0007669"/>
    <property type="project" value="UniProtKB-UniRule"/>
</dbReference>
<dbReference type="InterPro" id="IPR011990">
    <property type="entry name" value="TPR-like_helical_dom_sf"/>
</dbReference>
<dbReference type="KEGG" id="kne:92183592"/>
<keyword evidence="4" id="KW-1185">Reference proteome</keyword>
<dbReference type="RefSeq" id="XP_066800426.1">
    <property type="nucleotide sequence ID" value="XM_066949418.1"/>
</dbReference>
<reference evidence="3 4" key="1">
    <citation type="journal article" date="2024" name="bioRxiv">
        <title>Comparative genomics of Cryptococcus and Kwoniella reveals pathogenesis evolution and contrasting karyotype dynamics via intercentromeric recombination or chromosome fusion.</title>
        <authorList>
            <person name="Coelho M.A."/>
            <person name="David-Palma M."/>
            <person name="Shea T."/>
            <person name="Bowers K."/>
            <person name="McGinley-Smith S."/>
            <person name="Mohammad A.W."/>
            <person name="Gnirke A."/>
            <person name="Yurkov A.M."/>
            <person name="Nowrousian M."/>
            <person name="Sun S."/>
            <person name="Cuomo C.A."/>
            <person name="Heitman J."/>
        </authorList>
    </citation>
    <scope>NUCLEOTIDE SEQUENCE [LARGE SCALE GENOMIC DNA]</scope>
    <source>
        <strain evidence="3 4">CBS 13917</strain>
    </source>
</reference>
<comment type="function">
    <text evidence="2">Part of the endoplasmic reticulum membrane protein complex (EMC) that enables the energy-independent insertion into endoplasmic reticulum membranes of newly synthesized membrane proteins.</text>
</comment>
<comment type="similarity">
    <text evidence="2">Belongs to the EMC2 family.</text>
</comment>
<sequence>MSSLSTDLETLAQWRTLGARHSDEVVEIAASALNGGQLGEQEWSIREQYAIAALDLGQIKLANEQISILHLKFPKSPRVRILDGLLLEAKGDEKGAKVLYERLLEIDETNVSAYQRLITLLLPSPSETIPKLLSYLDTFYSDPSGWSLLADLYAEQGMYTQSLGALGHLALINGWDEGVLRRSGEVAYTAGDYQLALKHLLRAAEMEGGKGVNPNTTRTRSWWGIKLSTRRLLESPNAETSVPEDSRTTEQQLKALNELATEIILAAGGKGLDIRRKVLGEDDVVR</sequence>
<dbReference type="AlphaFoldDB" id="A0AAW0YUE3"/>
<name>A0AAW0YUE3_9TREE</name>
<dbReference type="InterPro" id="IPR039856">
    <property type="entry name" value="EMC2-like"/>
</dbReference>
<evidence type="ECO:0000313" key="3">
    <source>
        <dbReference type="EMBL" id="KAK8845618.1"/>
    </source>
</evidence>
<dbReference type="PANTHER" id="PTHR12760">
    <property type="entry name" value="TETRATRICOPEPTIDE REPEAT PROTEIN"/>
    <property type="match status" value="1"/>
</dbReference>